<evidence type="ECO:0000313" key="8">
    <source>
        <dbReference type="Proteomes" id="UP001500954"/>
    </source>
</evidence>
<evidence type="ECO:0000256" key="1">
    <source>
        <dbReference type="ARBA" id="ARBA00010641"/>
    </source>
</evidence>
<organism evidence="7 8">
    <name type="scientific">Snuella lapsa</name>
    <dbReference type="NCBI Taxonomy" id="870481"/>
    <lineage>
        <taxon>Bacteria</taxon>
        <taxon>Pseudomonadati</taxon>
        <taxon>Bacteroidota</taxon>
        <taxon>Flavobacteriia</taxon>
        <taxon>Flavobacteriales</taxon>
        <taxon>Flavobacteriaceae</taxon>
        <taxon>Snuella</taxon>
    </lineage>
</organism>
<keyword evidence="2" id="KW-0805">Transcription regulation</keyword>
<dbReference type="PANTHER" id="PTHR43133:SF45">
    <property type="entry name" value="RNA POLYMERASE ECF-TYPE SIGMA FACTOR"/>
    <property type="match status" value="1"/>
</dbReference>
<keyword evidence="4" id="KW-0804">Transcription</keyword>
<proteinExistence type="inferred from homology"/>
<dbReference type="EMBL" id="BAABCY010000055">
    <property type="protein sequence ID" value="GAA3570373.1"/>
    <property type="molecule type" value="Genomic_DNA"/>
</dbReference>
<dbReference type="SUPFAM" id="SSF88946">
    <property type="entry name" value="Sigma2 domain of RNA polymerase sigma factors"/>
    <property type="match status" value="1"/>
</dbReference>
<keyword evidence="8" id="KW-1185">Reference proteome</keyword>
<name>A0ABP6XP88_9FLAO</name>
<comment type="similarity">
    <text evidence="1">Belongs to the sigma-70 factor family. ECF subfamily.</text>
</comment>
<dbReference type="Pfam" id="PF04542">
    <property type="entry name" value="Sigma70_r2"/>
    <property type="match status" value="1"/>
</dbReference>
<dbReference type="InterPro" id="IPR013249">
    <property type="entry name" value="RNA_pol_sigma70_r4_t2"/>
</dbReference>
<evidence type="ECO:0000259" key="5">
    <source>
        <dbReference type="Pfam" id="PF04542"/>
    </source>
</evidence>
<dbReference type="PANTHER" id="PTHR43133">
    <property type="entry name" value="RNA POLYMERASE ECF-TYPE SIGMA FACTO"/>
    <property type="match status" value="1"/>
</dbReference>
<reference evidence="8" key="1">
    <citation type="journal article" date="2019" name="Int. J. Syst. Evol. Microbiol.">
        <title>The Global Catalogue of Microorganisms (GCM) 10K type strain sequencing project: providing services to taxonomists for standard genome sequencing and annotation.</title>
        <authorList>
            <consortium name="The Broad Institute Genomics Platform"/>
            <consortium name="The Broad Institute Genome Sequencing Center for Infectious Disease"/>
            <person name="Wu L."/>
            <person name="Ma J."/>
        </authorList>
    </citation>
    <scope>NUCLEOTIDE SEQUENCE [LARGE SCALE GENOMIC DNA]</scope>
    <source>
        <strain evidence="8">JCM 17111</strain>
    </source>
</reference>
<dbReference type="NCBIfam" id="TIGR02937">
    <property type="entry name" value="sigma70-ECF"/>
    <property type="match status" value="1"/>
</dbReference>
<dbReference type="SUPFAM" id="SSF88659">
    <property type="entry name" value="Sigma3 and sigma4 domains of RNA polymerase sigma factors"/>
    <property type="match status" value="1"/>
</dbReference>
<dbReference type="InterPro" id="IPR007627">
    <property type="entry name" value="RNA_pol_sigma70_r2"/>
</dbReference>
<evidence type="ECO:0000313" key="7">
    <source>
        <dbReference type="EMBL" id="GAA3570373.1"/>
    </source>
</evidence>
<accession>A0ABP6XP88</accession>
<dbReference type="Gene3D" id="1.10.1740.10">
    <property type="match status" value="1"/>
</dbReference>
<dbReference type="InterPro" id="IPR014284">
    <property type="entry name" value="RNA_pol_sigma-70_dom"/>
</dbReference>
<protein>
    <submittedName>
        <fullName evidence="7">RNA polymerase sigma factor</fullName>
    </submittedName>
</protein>
<comment type="caution">
    <text evidence="7">The sequence shown here is derived from an EMBL/GenBank/DDBJ whole genome shotgun (WGS) entry which is preliminary data.</text>
</comment>
<feature type="domain" description="RNA polymerase sigma-70 region 2" evidence="5">
    <location>
        <begin position="13"/>
        <end position="74"/>
    </location>
</feature>
<feature type="domain" description="RNA polymerase sigma factor 70 region 4 type 2" evidence="6">
    <location>
        <begin position="110"/>
        <end position="160"/>
    </location>
</feature>
<sequence length="168" mass="19590">MGKTLEDVFLKAFEENQQKLVRICSVYSKNSEDTKDLLQEVLINIWKSMPSFKAESSIDTWMYRITLNTCLRFRSNTIKKQKRFISMDSIVIVSAQTETKHNELDEKLTKLRCCINELNKADRAIITLYLEKVPYKDISIITGLTENHIAVKIKRIKLKLLNCINEQS</sequence>
<dbReference type="RefSeq" id="WP_345005867.1">
    <property type="nucleotide sequence ID" value="NZ_BAABCY010000055.1"/>
</dbReference>
<dbReference type="Proteomes" id="UP001500954">
    <property type="component" value="Unassembled WGS sequence"/>
</dbReference>
<dbReference type="InterPro" id="IPR013325">
    <property type="entry name" value="RNA_pol_sigma_r2"/>
</dbReference>
<dbReference type="Pfam" id="PF08281">
    <property type="entry name" value="Sigma70_r4_2"/>
    <property type="match status" value="1"/>
</dbReference>
<dbReference type="InterPro" id="IPR039425">
    <property type="entry name" value="RNA_pol_sigma-70-like"/>
</dbReference>
<keyword evidence="3" id="KW-0731">Sigma factor</keyword>
<evidence type="ECO:0000256" key="2">
    <source>
        <dbReference type="ARBA" id="ARBA00023015"/>
    </source>
</evidence>
<evidence type="ECO:0000256" key="3">
    <source>
        <dbReference type="ARBA" id="ARBA00023082"/>
    </source>
</evidence>
<evidence type="ECO:0000256" key="4">
    <source>
        <dbReference type="ARBA" id="ARBA00023163"/>
    </source>
</evidence>
<dbReference type="InterPro" id="IPR013324">
    <property type="entry name" value="RNA_pol_sigma_r3/r4-like"/>
</dbReference>
<evidence type="ECO:0000259" key="6">
    <source>
        <dbReference type="Pfam" id="PF08281"/>
    </source>
</evidence>
<gene>
    <name evidence="7" type="ORF">GCM10022395_20020</name>
</gene>